<keyword evidence="9 15" id="KW-0472">Membrane</keyword>
<evidence type="ECO:0000256" key="16">
    <source>
        <dbReference type="SAM" id="Phobius"/>
    </source>
</evidence>
<comment type="function">
    <text evidence="15">Glutamate-gated receptor that probably acts as non-selective cation channel.</text>
</comment>
<dbReference type="InterPro" id="IPR015683">
    <property type="entry name" value="Ionotropic_Glu_rcpt"/>
</dbReference>
<reference evidence="19" key="2">
    <citation type="submission" date="2020-08" db="EMBL/GenBank/DDBJ databases">
        <title>Plant Genome Project.</title>
        <authorList>
            <person name="Zhang R.-G."/>
        </authorList>
    </citation>
    <scope>NUCLEOTIDE SEQUENCE</scope>
    <source>
        <strain evidence="19">Huo1</strain>
        <tissue evidence="19">Leaf</tissue>
    </source>
</reference>
<dbReference type="SMART" id="SM00079">
    <property type="entry name" value="PBPe"/>
    <property type="match status" value="1"/>
</dbReference>
<evidence type="ECO:0000256" key="10">
    <source>
        <dbReference type="ARBA" id="ARBA00023170"/>
    </source>
</evidence>
<evidence type="ECO:0000256" key="17">
    <source>
        <dbReference type="SAM" id="SignalP"/>
    </source>
</evidence>
<evidence type="ECO:0000256" key="5">
    <source>
        <dbReference type="ARBA" id="ARBA00022692"/>
    </source>
</evidence>
<keyword evidence="6 17" id="KW-0732">Signal</keyword>
<keyword evidence="8 15" id="KW-0406">Ion transport</keyword>
<keyword evidence="4 15" id="KW-0813">Transport</keyword>
<evidence type="ECO:0000256" key="11">
    <source>
        <dbReference type="ARBA" id="ARBA00023180"/>
    </source>
</evidence>
<dbReference type="Pfam" id="PF00060">
    <property type="entry name" value="Lig_chan"/>
    <property type="match status" value="1"/>
</dbReference>
<feature type="signal peptide" evidence="17">
    <location>
        <begin position="1"/>
        <end position="24"/>
    </location>
</feature>
<keyword evidence="10 15" id="KW-0675">Receptor</keyword>
<evidence type="ECO:0000256" key="8">
    <source>
        <dbReference type="ARBA" id="ARBA00023065"/>
    </source>
</evidence>
<dbReference type="InterPro" id="IPR019594">
    <property type="entry name" value="Glu/Gly-bd"/>
</dbReference>
<keyword evidence="5 16" id="KW-0812">Transmembrane</keyword>
<feature type="transmembrane region" description="Helical" evidence="16">
    <location>
        <begin position="563"/>
        <end position="583"/>
    </location>
</feature>
<comment type="similarity">
    <text evidence="2 15">Belongs to the glutamate-gated ion channel (TC 1.A.10.1) family.</text>
</comment>
<feature type="chain" id="PRO_5036467459" description="Glutamate receptor" evidence="17">
    <location>
        <begin position="25"/>
        <end position="776"/>
    </location>
</feature>
<dbReference type="SUPFAM" id="SSF53850">
    <property type="entry name" value="Periplasmic binding protein-like II"/>
    <property type="match status" value="1"/>
</dbReference>
<keyword evidence="11" id="KW-0325">Glycoprotein</keyword>
<dbReference type="FunFam" id="3.40.50.2300:FF:000081">
    <property type="entry name" value="Glutamate receptor"/>
    <property type="match status" value="1"/>
</dbReference>
<reference evidence="19" key="1">
    <citation type="submission" date="2018-01" db="EMBL/GenBank/DDBJ databases">
        <authorList>
            <person name="Mao J.F."/>
        </authorList>
    </citation>
    <scope>NUCLEOTIDE SEQUENCE</scope>
    <source>
        <strain evidence="19">Huo1</strain>
        <tissue evidence="19">Leaf</tissue>
    </source>
</reference>
<comment type="function">
    <text evidence="14">Glutamate-gated receptor that probably acts as a non-selective cation channel. May be involved in light-signal transduction and calcium homeostasis via the regulation of calcium influx into cells.</text>
</comment>
<sequence>MKNPHFLWFHTILFMSFYISQSTGFNSTAAKADIGVILDLDTPLGKVCRTCISMAVEDFYANRDHTTTTVPHFRDSKSDVIAAAYAAIDLMKNTQVMAILGPQNSNQADFVINMGDRAKIPIISPAMSPSLSPQDSPFFIRSAWPSFSQSKAIAAIIEKHNWWKVVFVYEDSGFGRGLVPFLDEDMLESNAHVSYQTAISPTATDDQIARELDKLMKMQTRVFVVDMLPDLASRFFKLAKEAGMMGEGYAWIVSDPLASLLDLMDSKTVEAMQGVLGVKARVQESEEVANFTKRYNNRFRYDNPDMDVVKLNVFGLWAYDSMTSIADSIERAGVTSPRFNRSVDGENSTDLEAIGTSSTGSLLNGLMKNHASKGLSGDFNVSNGQLQPSAFEVVNVHGESGVTVGFWSERCGLLKPGDSEDGCVRNTENLDLIVWPGKTGDAPRGWEFPTSGKALKVGIPAKGGFLEFVEFAKNVFEEVWNKTPYAAPIEYIRSDDGEEYDGFVKKLDLKVIDVVVGDVTITEERSEWADFTIPYTESGIAMVVRTEPDDKKNAWIFMKPLTGGLWITIGAFFVFTGVVVWILEHRINEEFQGPRHKQIGMIFWFSFSTLVFAHKEKVSSNLTRFVLIVWVFVVLVLTSSYTANLTSMLTVEQLNPEINAGDCVGYQKGSFVGGFLIDDMNFDKSNLRSYSTLEEFDDALSKGCSNGGVDAIYDEMPYINLLLSKSKNSHKYKMIGPTYPNSGFGFVSSSVLSFPSLAIKMSRLEELRLSQPVADL</sequence>
<keyword evidence="13 15" id="KW-0407">Ion channel</keyword>
<dbReference type="InterPro" id="IPR017103">
    <property type="entry name" value="Iontropic_Glu_rcpt_pln"/>
</dbReference>
<dbReference type="AlphaFoldDB" id="A0A8X8ZAX0"/>
<evidence type="ECO:0000259" key="18">
    <source>
        <dbReference type="SMART" id="SM00079"/>
    </source>
</evidence>
<comment type="subunit">
    <text evidence="3">May form heteromers.</text>
</comment>
<organism evidence="19">
    <name type="scientific">Salvia splendens</name>
    <name type="common">Scarlet sage</name>
    <dbReference type="NCBI Taxonomy" id="180675"/>
    <lineage>
        <taxon>Eukaryota</taxon>
        <taxon>Viridiplantae</taxon>
        <taxon>Streptophyta</taxon>
        <taxon>Embryophyta</taxon>
        <taxon>Tracheophyta</taxon>
        <taxon>Spermatophyta</taxon>
        <taxon>Magnoliopsida</taxon>
        <taxon>eudicotyledons</taxon>
        <taxon>Gunneridae</taxon>
        <taxon>Pentapetalae</taxon>
        <taxon>asterids</taxon>
        <taxon>lamiids</taxon>
        <taxon>Lamiales</taxon>
        <taxon>Lamiaceae</taxon>
        <taxon>Nepetoideae</taxon>
        <taxon>Mentheae</taxon>
        <taxon>Salviinae</taxon>
        <taxon>Salvia</taxon>
        <taxon>Salvia subgen. Calosphace</taxon>
        <taxon>core Calosphace</taxon>
    </lineage>
</organism>
<comment type="subcellular location">
    <subcellularLocation>
        <location evidence="1">Membrane</location>
        <topology evidence="1">Multi-pass membrane protein</topology>
    </subcellularLocation>
</comment>
<dbReference type="InterPro" id="IPR001828">
    <property type="entry name" value="ANF_lig-bd_rcpt"/>
</dbReference>
<dbReference type="EMBL" id="PNBA02000015">
    <property type="protein sequence ID" value="KAG6397888.1"/>
    <property type="molecule type" value="Genomic_DNA"/>
</dbReference>
<dbReference type="InterPro" id="IPR001320">
    <property type="entry name" value="Iontro_rcpt_C"/>
</dbReference>
<evidence type="ECO:0000256" key="14">
    <source>
        <dbReference type="ARBA" id="ARBA00049638"/>
    </source>
</evidence>
<dbReference type="Pfam" id="PF10613">
    <property type="entry name" value="Lig_chan-Glu_bd"/>
    <property type="match status" value="1"/>
</dbReference>
<dbReference type="Gene3D" id="1.10.287.70">
    <property type="match status" value="1"/>
</dbReference>
<evidence type="ECO:0000256" key="6">
    <source>
        <dbReference type="ARBA" id="ARBA00022729"/>
    </source>
</evidence>
<evidence type="ECO:0000256" key="3">
    <source>
        <dbReference type="ARBA" id="ARBA00011095"/>
    </source>
</evidence>
<feature type="transmembrane region" description="Helical" evidence="16">
    <location>
        <begin position="625"/>
        <end position="643"/>
    </location>
</feature>
<gene>
    <name evidence="19" type="ORF">SASPL_139338</name>
</gene>
<evidence type="ECO:0000256" key="15">
    <source>
        <dbReference type="PIRNR" id="PIRNR037090"/>
    </source>
</evidence>
<evidence type="ECO:0000313" key="19">
    <source>
        <dbReference type="EMBL" id="KAG6397888.1"/>
    </source>
</evidence>
<dbReference type="InterPro" id="IPR028082">
    <property type="entry name" value="Peripla_BP_I"/>
</dbReference>
<dbReference type="GO" id="GO:0016020">
    <property type="term" value="C:membrane"/>
    <property type="evidence" value="ECO:0007669"/>
    <property type="project" value="UniProtKB-SubCell"/>
</dbReference>
<name>A0A8X8ZAX0_SALSN</name>
<dbReference type="SUPFAM" id="SSF53822">
    <property type="entry name" value="Periplasmic binding protein-like I"/>
    <property type="match status" value="1"/>
</dbReference>
<evidence type="ECO:0000256" key="1">
    <source>
        <dbReference type="ARBA" id="ARBA00004141"/>
    </source>
</evidence>
<keyword evidence="12 15" id="KW-1071">Ligand-gated ion channel</keyword>
<evidence type="ECO:0000313" key="20">
    <source>
        <dbReference type="Proteomes" id="UP000298416"/>
    </source>
</evidence>
<evidence type="ECO:0000256" key="4">
    <source>
        <dbReference type="ARBA" id="ARBA00022448"/>
    </source>
</evidence>
<dbReference type="GO" id="GO:0015276">
    <property type="term" value="F:ligand-gated monoatomic ion channel activity"/>
    <property type="evidence" value="ECO:0007669"/>
    <property type="project" value="InterPro"/>
</dbReference>
<protein>
    <recommendedName>
        <fullName evidence="15">Glutamate receptor</fullName>
    </recommendedName>
</protein>
<dbReference type="Pfam" id="PF01094">
    <property type="entry name" value="ANF_receptor"/>
    <property type="match status" value="1"/>
</dbReference>
<dbReference type="FunFam" id="1.10.287.70:FF:000037">
    <property type="entry name" value="Glutamate receptor"/>
    <property type="match status" value="1"/>
</dbReference>
<dbReference type="Proteomes" id="UP000298416">
    <property type="component" value="Unassembled WGS sequence"/>
</dbReference>
<evidence type="ECO:0000256" key="12">
    <source>
        <dbReference type="ARBA" id="ARBA00023286"/>
    </source>
</evidence>
<dbReference type="CDD" id="cd19990">
    <property type="entry name" value="PBP1_GABAb_receptor_plant"/>
    <property type="match status" value="1"/>
</dbReference>
<evidence type="ECO:0000256" key="9">
    <source>
        <dbReference type="ARBA" id="ARBA00023136"/>
    </source>
</evidence>
<dbReference type="InterPro" id="IPR044440">
    <property type="entry name" value="GABAb_receptor_plant_PBP1"/>
</dbReference>
<accession>A0A8X8ZAX0</accession>
<dbReference type="PANTHER" id="PTHR34836:SF1">
    <property type="entry name" value="OS09G0428600 PROTEIN"/>
    <property type="match status" value="1"/>
</dbReference>
<feature type="domain" description="Ionotropic glutamate receptor C-terminal" evidence="18">
    <location>
        <begin position="454"/>
        <end position="771"/>
    </location>
</feature>
<comment type="caution">
    <text evidence="19">The sequence shown here is derived from an EMBL/GenBank/DDBJ whole genome shotgun (WGS) entry which is preliminary data.</text>
</comment>
<keyword evidence="7 16" id="KW-1133">Transmembrane helix</keyword>
<evidence type="ECO:0000256" key="7">
    <source>
        <dbReference type="ARBA" id="ARBA00022989"/>
    </source>
</evidence>
<proteinExistence type="inferred from homology"/>
<dbReference type="Gene3D" id="3.40.190.10">
    <property type="entry name" value="Periplasmic binding protein-like II"/>
    <property type="match status" value="1"/>
</dbReference>
<dbReference type="PIRSF" id="PIRSF037090">
    <property type="entry name" value="Iontro_Glu-like_rcpt_pln"/>
    <property type="match status" value="1"/>
</dbReference>
<evidence type="ECO:0000256" key="13">
    <source>
        <dbReference type="ARBA" id="ARBA00023303"/>
    </source>
</evidence>
<evidence type="ECO:0000256" key="2">
    <source>
        <dbReference type="ARBA" id="ARBA00008685"/>
    </source>
</evidence>
<dbReference type="Gene3D" id="3.40.50.2300">
    <property type="match status" value="2"/>
</dbReference>
<keyword evidence="20" id="KW-1185">Reference proteome</keyword>
<dbReference type="PANTHER" id="PTHR34836">
    <property type="entry name" value="OS06G0188250 PROTEIN"/>
    <property type="match status" value="1"/>
</dbReference>